<keyword evidence="1 6" id="KW-0285">Flavoprotein</keyword>
<evidence type="ECO:0000256" key="6">
    <source>
        <dbReference type="PIRSR" id="PIRSR000337-1"/>
    </source>
</evidence>
<evidence type="ECO:0000313" key="8">
    <source>
        <dbReference type="EMBL" id="STZ64025.1"/>
    </source>
</evidence>
<gene>
    <name evidence="8" type="primary">moxC</name>
    <name evidence="8" type="ORF">NCTC10359_02469</name>
</gene>
<feature type="binding site" evidence="6">
    <location>
        <position position="226"/>
    </location>
    <ligand>
        <name>FMN</name>
        <dbReference type="ChEBI" id="CHEBI:58210"/>
    </ligand>
</feature>
<dbReference type="GO" id="GO:0004497">
    <property type="term" value="F:monooxygenase activity"/>
    <property type="evidence" value="ECO:0007669"/>
    <property type="project" value="UniProtKB-KW"/>
</dbReference>
<dbReference type="SUPFAM" id="SSF51679">
    <property type="entry name" value="Bacterial luciferase-like"/>
    <property type="match status" value="1"/>
</dbReference>
<feature type="domain" description="Luciferase-like" evidence="7">
    <location>
        <begin position="39"/>
        <end position="388"/>
    </location>
</feature>
<dbReference type="RefSeq" id="WP_115008285.1">
    <property type="nucleotide sequence ID" value="NZ_UGQU01000003.1"/>
</dbReference>
<dbReference type="PANTHER" id="PTHR30011">
    <property type="entry name" value="ALKANESULFONATE MONOOXYGENASE-RELATED"/>
    <property type="match status" value="1"/>
</dbReference>
<dbReference type="PIRSF" id="PIRSF000337">
    <property type="entry name" value="NTA_MOA"/>
    <property type="match status" value="1"/>
</dbReference>
<keyword evidence="2 6" id="KW-0288">FMN</keyword>
<dbReference type="NCBIfam" id="TIGR03860">
    <property type="entry name" value="FMN_nitrolo"/>
    <property type="match status" value="1"/>
</dbReference>
<dbReference type="GO" id="GO:0016705">
    <property type="term" value="F:oxidoreductase activity, acting on paired donors, with incorporation or reduction of molecular oxygen"/>
    <property type="evidence" value="ECO:0007669"/>
    <property type="project" value="InterPro"/>
</dbReference>
<dbReference type="Proteomes" id="UP000254437">
    <property type="component" value="Unassembled WGS sequence"/>
</dbReference>
<dbReference type="Pfam" id="PF00296">
    <property type="entry name" value="Bac_luciferase"/>
    <property type="match status" value="1"/>
</dbReference>
<dbReference type="AlphaFoldDB" id="A0A378TT43"/>
<keyword evidence="3 8" id="KW-0560">Oxidoreductase</keyword>
<proteinExistence type="inferred from homology"/>
<dbReference type="InterPro" id="IPR051260">
    <property type="entry name" value="Diverse_substr_monoxygenases"/>
</dbReference>
<evidence type="ECO:0000256" key="5">
    <source>
        <dbReference type="ARBA" id="ARBA00033748"/>
    </source>
</evidence>
<dbReference type="PANTHER" id="PTHR30011:SF16">
    <property type="entry name" value="C2H2 FINGER DOMAIN TRANSCRIPTION FACTOR (EUROFUNG)-RELATED"/>
    <property type="match status" value="1"/>
</dbReference>
<protein>
    <submittedName>
        <fullName evidence="8">Monooxygenase moxC</fullName>
        <ecNumber evidence="8">1.14.-.-</ecNumber>
    </submittedName>
</protein>
<keyword evidence="4 8" id="KW-0503">Monooxygenase</keyword>
<evidence type="ECO:0000259" key="7">
    <source>
        <dbReference type="Pfam" id="PF00296"/>
    </source>
</evidence>
<dbReference type="EC" id="1.14.-.-" evidence="8"/>
<evidence type="ECO:0000313" key="9">
    <source>
        <dbReference type="Proteomes" id="UP000254437"/>
    </source>
</evidence>
<evidence type="ECO:0000256" key="3">
    <source>
        <dbReference type="ARBA" id="ARBA00023002"/>
    </source>
</evidence>
<feature type="binding site" evidence="6">
    <location>
        <position position="155"/>
    </location>
    <ligand>
        <name>FMN</name>
        <dbReference type="ChEBI" id="CHEBI:58210"/>
    </ligand>
</feature>
<dbReference type="InterPro" id="IPR036661">
    <property type="entry name" value="Luciferase-like_sf"/>
</dbReference>
<organism evidence="8 9">
    <name type="scientific">Moraxella lacunata</name>
    <dbReference type="NCBI Taxonomy" id="477"/>
    <lineage>
        <taxon>Bacteria</taxon>
        <taxon>Pseudomonadati</taxon>
        <taxon>Pseudomonadota</taxon>
        <taxon>Gammaproteobacteria</taxon>
        <taxon>Moraxellales</taxon>
        <taxon>Moraxellaceae</taxon>
        <taxon>Moraxella</taxon>
    </lineage>
</organism>
<evidence type="ECO:0000256" key="4">
    <source>
        <dbReference type="ARBA" id="ARBA00023033"/>
    </source>
</evidence>
<name>A0A378TT43_MORLA</name>
<reference evidence="8 9" key="1">
    <citation type="submission" date="2018-06" db="EMBL/GenBank/DDBJ databases">
        <authorList>
            <consortium name="Pathogen Informatics"/>
            <person name="Doyle S."/>
        </authorList>
    </citation>
    <scope>NUCLEOTIDE SEQUENCE [LARGE SCALE GENOMIC DNA]</scope>
    <source>
        <strain evidence="8 9">NCTC10359</strain>
    </source>
</reference>
<evidence type="ECO:0000256" key="1">
    <source>
        <dbReference type="ARBA" id="ARBA00022630"/>
    </source>
</evidence>
<comment type="similarity">
    <text evidence="5">Belongs to the NtaA/SnaA/DszA monooxygenase family.</text>
</comment>
<dbReference type="InterPro" id="IPR016215">
    <property type="entry name" value="NTA_MOA"/>
</dbReference>
<accession>A0A378TT43</accession>
<dbReference type="Gene3D" id="3.20.20.30">
    <property type="entry name" value="Luciferase-like domain"/>
    <property type="match status" value="1"/>
</dbReference>
<sequence length="449" mass="49615">MKTHSKPTHKLLLGISNSESYGFHPAAWRLPSAPDNAFTDIDVIIKKAQMAEQGGLDYIFYGDRVFLHEDLNERSPLFASIEPMVLLSAIAPATKRIGLVTSASTSFNEPYTLARQLRAIDVISGGRVGWNAIPSYEPQAFANYGKPVPSSDKKYERLHESVQITQALWGSWQKEAGEPDKASGRFADMRYIQPINLQGKQVGSYGPLQIPPSKQGQPVIFMPFASGKGIEAAALYANAMVAMPSNIAEGKQQIAIMNDMAKQVGREVNEIKLLAFLNLSLGDTEEDAVAHRMTLDSQMGMDWIMGHLAVVLGINLDPSQIDTPLTETQIASLRPRLRTPQSHKVIELAKQGKTPRQILAYGLYEPMLNLIGSPSQAVDMMQEWLEQGACQGFTLILNDNQHDLPILIEQVIPMLRERGLRADDYLGETLRDHLGVDEQLGLDSRMVGK</sequence>
<dbReference type="EMBL" id="UGQU01000003">
    <property type="protein sequence ID" value="STZ64025.1"/>
    <property type="molecule type" value="Genomic_DNA"/>
</dbReference>
<feature type="binding site" evidence="6">
    <location>
        <position position="63"/>
    </location>
    <ligand>
        <name>FMN</name>
        <dbReference type="ChEBI" id="CHEBI:58210"/>
    </ligand>
</feature>
<dbReference type="InterPro" id="IPR011251">
    <property type="entry name" value="Luciferase-like_dom"/>
</dbReference>
<evidence type="ECO:0000256" key="2">
    <source>
        <dbReference type="ARBA" id="ARBA00022643"/>
    </source>
</evidence>